<reference evidence="9" key="2">
    <citation type="submission" date="2017-02" db="EMBL/GenBank/DDBJ databases">
        <title>Sunflower complete genome.</title>
        <authorList>
            <person name="Langlade N."/>
            <person name="Munos S."/>
        </authorList>
    </citation>
    <scope>NUCLEOTIDE SEQUENCE [LARGE SCALE GENOMIC DNA]</scope>
    <source>
        <tissue evidence="9">Leaves</tissue>
    </source>
</reference>
<evidence type="ECO:0000256" key="5">
    <source>
        <dbReference type="SAM" id="MobiDB-lite"/>
    </source>
</evidence>
<feature type="region of interest" description="Disordered" evidence="5">
    <location>
        <begin position="1"/>
        <end position="24"/>
    </location>
</feature>
<evidence type="ECO:0000313" key="9">
    <source>
        <dbReference type="EMBL" id="OTF99384.1"/>
    </source>
</evidence>
<dbReference type="PANTHER" id="PTHR31234">
    <property type="entry name" value="LATE EMBRYOGENESIS ABUNDANT (LEA) HYDROXYPROLINE-RICH GLYCOPROTEIN FAMILY"/>
    <property type="match status" value="1"/>
</dbReference>
<keyword evidence="2 6" id="KW-0812">Transmembrane</keyword>
<proteinExistence type="predicted"/>
<keyword evidence="10" id="KW-1185">Reference proteome</keyword>
<organism evidence="9 10">
    <name type="scientific">Helianthus annuus</name>
    <name type="common">Common sunflower</name>
    <dbReference type="NCBI Taxonomy" id="4232"/>
    <lineage>
        <taxon>Eukaryota</taxon>
        <taxon>Viridiplantae</taxon>
        <taxon>Streptophyta</taxon>
        <taxon>Embryophyta</taxon>
        <taxon>Tracheophyta</taxon>
        <taxon>Spermatophyta</taxon>
        <taxon>Magnoliopsida</taxon>
        <taxon>eudicotyledons</taxon>
        <taxon>Gunneridae</taxon>
        <taxon>Pentapetalae</taxon>
        <taxon>asterids</taxon>
        <taxon>campanulids</taxon>
        <taxon>Asterales</taxon>
        <taxon>Asteraceae</taxon>
        <taxon>Asteroideae</taxon>
        <taxon>Heliantheae alliance</taxon>
        <taxon>Heliantheae</taxon>
        <taxon>Helianthus</taxon>
    </lineage>
</organism>
<evidence type="ECO:0000256" key="1">
    <source>
        <dbReference type="ARBA" id="ARBA00004167"/>
    </source>
</evidence>
<dbReference type="EMBL" id="MNCJ02000327">
    <property type="protein sequence ID" value="KAF5776917.1"/>
    <property type="molecule type" value="Genomic_DNA"/>
</dbReference>
<dbReference type="Gene3D" id="2.60.40.1820">
    <property type="match status" value="1"/>
</dbReference>
<reference evidence="8 10" key="1">
    <citation type="journal article" date="2017" name="Nature">
        <title>The sunflower genome provides insights into oil metabolism, flowering and Asterid evolution.</title>
        <authorList>
            <person name="Badouin H."/>
            <person name="Gouzy J."/>
            <person name="Grassa C.J."/>
            <person name="Murat F."/>
            <person name="Staton S.E."/>
            <person name="Cottret L."/>
            <person name="Lelandais-Briere C."/>
            <person name="Owens G.L."/>
            <person name="Carrere S."/>
            <person name="Mayjonade B."/>
            <person name="Legrand L."/>
            <person name="Gill N."/>
            <person name="Kane N.C."/>
            <person name="Bowers J.E."/>
            <person name="Hubner S."/>
            <person name="Bellec A."/>
            <person name="Berard A."/>
            <person name="Berges H."/>
            <person name="Blanchet N."/>
            <person name="Boniface M.C."/>
            <person name="Brunel D."/>
            <person name="Catrice O."/>
            <person name="Chaidir N."/>
            <person name="Claudel C."/>
            <person name="Donnadieu C."/>
            <person name="Faraut T."/>
            <person name="Fievet G."/>
            <person name="Helmstetter N."/>
            <person name="King M."/>
            <person name="Knapp S.J."/>
            <person name="Lai Z."/>
            <person name="Le Paslier M.C."/>
            <person name="Lippi Y."/>
            <person name="Lorenzon L."/>
            <person name="Mandel J.R."/>
            <person name="Marage G."/>
            <person name="Marchand G."/>
            <person name="Marquand E."/>
            <person name="Bret-Mestries E."/>
            <person name="Morien E."/>
            <person name="Nambeesan S."/>
            <person name="Nguyen T."/>
            <person name="Pegot-Espagnet P."/>
            <person name="Pouilly N."/>
            <person name="Raftis F."/>
            <person name="Sallet E."/>
            <person name="Schiex T."/>
            <person name="Thomas J."/>
            <person name="Vandecasteele C."/>
            <person name="Vares D."/>
            <person name="Vear F."/>
            <person name="Vautrin S."/>
            <person name="Crespi M."/>
            <person name="Mangin B."/>
            <person name="Burke J.M."/>
            <person name="Salse J."/>
            <person name="Munos S."/>
            <person name="Vincourt P."/>
            <person name="Rieseberg L.H."/>
            <person name="Langlade N.B."/>
        </authorList>
    </citation>
    <scope>NUCLEOTIDE SEQUENCE [LARGE SCALE GENOMIC DNA]</scope>
    <source>
        <strain evidence="10">cv. SF193</strain>
        <tissue evidence="8">Leaves</tissue>
    </source>
</reference>
<dbReference type="SUPFAM" id="SSF117070">
    <property type="entry name" value="LEA14-like"/>
    <property type="match status" value="1"/>
</dbReference>
<feature type="compositionally biased region" description="Pro residues" evidence="5">
    <location>
        <begin position="14"/>
        <end position="23"/>
    </location>
</feature>
<evidence type="ECO:0000259" key="7">
    <source>
        <dbReference type="Pfam" id="PF03168"/>
    </source>
</evidence>
<reference evidence="8" key="3">
    <citation type="submission" date="2020-06" db="EMBL/GenBank/DDBJ databases">
        <title>Helianthus annuus Genome sequencing and assembly Release 2.</title>
        <authorList>
            <person name="Gouzy J."/>
            <person name="Langlade N."/>
            <person name="Munos S."/>
        </authorList>
    </citation>
    <scope>NUCLEOTIDE SEQUENCE</scope>
    <source>
        <tissue evidence="8">Leaves</tissue>
    </source>
</reference>
<sequence length="217" mass="24367">MTTGKPEPSTYPYDPLPSTPQQPQPQYYVVLPFYSSSGHRRRQRLFRRYLYSAITILLLSAALFLLWPSDPYLQVVNLRLDRFKVNTAPISLDIVLAVRIKVRNPDVYSLSYKSLNVSVDYRGERLGFVTSDYGKVKAFGTSYIDATLVLDGAGVVSQAVFLIEDLLRGEIPLTTVSEIRGGLGVVLFDLPIKAKLSCEVVMNIRNQTIERQDCCPA</sequence>
<dbReference type="OMA" id="IKVHPVP"/>
<dbReference type="InParanoid" id="A0A251SKJ7"/>
<accession>A0A251SKJ7</accession>
<dbReference type="OrthoDB" id="1917236at2759"/>
<dbReference type="InterPro" id="IPR004864">
    <property type="entry name" value="LEA_2"/>
</dbReference>
<dbReference type="FunCoup" id="A0A251SKJ7">
    <property type="interactions" value="1268"/>
</dbReference>
<evidence type="ECO:0000256" key="2">
    <source>
        <dbReference type="ARBA" id="ARBA00022692"/>
    </source>
</evidence>
<keyword evidence="3 6" id="KW-1133">Transmembrane helix</keyword>
<dbReference type="EMBL" id="CM007903">
    <property type="protein sequence ID" value="OTF99384.1"/>
    <property type="molecule type" value="Genomic_DNA"/>
</dbReference>
<evidence type="ECO:0000256" key="6">
    <source>
        <dbReference type="SAM" id="Phobius"/>
    </source>
</evidence>
<dbReference type="GO" id="GO:0098542">
    <property type="term" value="P:defense response to other organism"/>
    <property type="evidence" value="ECO:0007669"/>
    <property type="project" value="InterPro"/>
</dbReference>
<dbReference type="AlphaFoldDB" id="A0A251SKJ7"/>
<feature type="transmembrane region" description="Helical" evidence="6">
    <location>
        <begin position="49"/>
        <end position="67"/>
    </location>
</feature>
<evidence type="ECO:0000313" key="8">
    <source>
        <dbReference type="EMBL" id="KAF5776917.1"/>
    </source>
</evidence>
<keyword evidence="4 6" id="KW-0472">Membrane</keyword>
<comment type="subcellular location">
    <subcellularLocation>
        <location evidence="1">Membrane</location>
        <topology evidence="1">Single-pass membrane protein</topology>
    </subcellularLocation>
</comment>
<dbReference type="GO" id="GO:0016020">
    <property type="term" value="C:membrane"/>
    <property type="evidence" value="ECO:0007669"/>
    <property type="project" value="UniProtKB-SubCell"/>
</dbReference>
<gene>
    <name evidence="9" type="ORF">HannXRQ_Chr14g0456011</name>
    <name evidence="8" type="ORF">HanXRQr2_Chr12g0529591</name>
</gene>
<dbReference type="InterPro" id="IPR044839">
    <property type="entry name" value="NDR1-like"/>
</dbReference>
<dbReference type="Pfam" id="PF03168">
    <property type="entry name" value="LEA_2"/>
    <property type="match status" value="1"/>
</dbReference>
<dbReference type="PANTHER" id="PTHR31234:SF4">
    <property type="entry name" value="EXPRESSED PROTEIN"/>
    <property type="match status" value="1"/>
</dbReference>
<evidence type="ECO:0000313" key="10">
    <source>
        <dbReference type="Proteomes" id="UP000215914"/>
    </source>
</evidence>
<evidence type="ECO:0000256" key="3">
    <source>
        <dbReference type="ARBA" id="ARBA00022989"/>
    </source>
</evidence>
<dbReference type="STRING" id="4232.A0A251SKJ7"/>
<feature type="domain" description="Late embryogenesis abundant protein LEA-2 subgroup" evidence="7">
    <location>
        <begin position="100"/>
        <end position="193"/>
    </location>
</feature>
<dbReference type="Gramene" id="mRNA:HanXRQr2_Chr12g0529591">
    <property type="protein sequence ID" value="mRNA:HanXRQr2_Chr12g0529591"/>
    <property type="gene ID" value="HanXRQr2_Chr12g0529591"/>
</dbReference>
<dbReference type="Proteomes" id="UP000215914">
    <property type="component" value="Chromosome 14"/>
</dbReference>
<protein>
    <submittedName>
        <fullName evidence="8">Late embryogenesis abundant protein, LEA_2 subgroup</fullName>
    </submittedName>
    <submittedName>
        <fullName evidence="9">Putative late embryogenesis abundant (LEA) hydroxyproline-rich glycoprotein family</fullName>
    </submittedName>
</protein>
<evidence type="ECO:0000256" key="4">
    <source>
        <dbReference type="ARBA" id="ARBA00023136"/>
    </source>
</evidence>
<name>A0A251SKJ7_HELAN</name>